<name>A0A916S5R2_9HYPH</name>
<keyword evidence="1" id="KW-0472">Membrane</keyword>
<keyword evidence="1" id="KW-0812">Transmembrane</keyword>
<protein>
    <submittedName>
        <fullName evidence="2">Uncharacterized protein</fullName>
    </submittedName>
</protein>
<dbReference type="EMBL" id="BMHH01000002">
    <property type="protein sequence ID" value="GGA81926.1"/>
    <property type="molecule type" value="Genomic_DNA"/>
</dbReference>
<keyword evidence="1" id="KW-1133">Transmembrane helix</keyword>
<feature type="transmembrane region" description="Helical" evidence="1">
    <location>
        <begin position="32"/>
        <end position="54"/>
    </location>
</feature>
<keyword evidence="3" id="KW-1185">Reference proteome</keyword>
<reference evidence="2" key="2">
    <citation type="submission" date="2020-09" db="EMBL/GenBank/DDBJ databases">
        <authorList>
            <person name="Sun Q."/>
            <person name="Zhou Y."/>
        </authorList>
    </citation>
    <scope>NUCLEOTIDE SEQUENCE</scope>
    <source>
        <strain evidence="2">CGMCC 1.15082</strain>
    </source>
</reference>
<organism evidence="2 3">
    <name type="scientific">Brucella endophytica</name>
    <dbReference type="NCBI Taxonomy" id="1963359"/>
    <lineage>
        <taxon>Bacteria</taxon>
        <taxon>Pseudomonadati</taxon>
        <taxon>Pseudomonadota</taxon>
        <taxon>Alphaproteobacteria</taxon>
        <taxon>Hyphomicrobiales</taxon>
        <taxon>Brucellaceae</taxon>
        <taxon>Brucella/Ochrobactrum group</taxon>
        <taxon>Brucella</taxon>
    </lineage>
</organism>
<accession>A0A916S5R2</accession>
<evidence type="ECO:0000313" key="2">
    <source>
        <dbReference type="EMBL" id="GGA81926.1"/>
    </source>
</evidence>
<evidence type="ECO:0000256" key="1">
    <source>
        <dbReference type="SAM" id="Phobius"/>
    </source>
</evidence>
<gene>
    <name evidence="2" type="ORF">GCM10011491_06630</name>
</gene>
<dbReference type="RefSeq" id="WP_188821446.1">
    <property type="nucleotide sequence ID" value="NZ_BMHH01000002.1"/>
</dbReference>
<comment type="caution">
    <text evidence="2">The sequence shown here is derived from an EMBL/GenBank/DDBJ whole genome shotgun (WGS) entry which is preliminary data.</text>
</comment>
<sequence length="86" mass="9858">MDQPHPPNRPGSALNALGWRIPIPRSRLARRILGGLLVCGGLLGFLPVLGFWMIPLGLLVLSHDSAVIRRWRRKLEVRYGRKWRKK</sequence>
<reference evidence="2" key="1">
    <citation type="journal article" date="2014" name="Int. J. Syst. Evol. Microbiol.">
        <title>Complete genome sequence of Corynebacterium casei LMG S-19264T (=DSM 44701T), isolated from a smear-ripened cheese.</title>
        <authorList>
            <consortium name="US DOE Joint Genome Institute (JGI-PGF)"/>
            <person name="Walter F."/>
            <person name="Albersmeier A."/>
            <person name="Kalinowski J."/>
            <person name="Ruckert C."/>
        </authorList>
    </citation>
    <scope>NUCLEOTIDE SEQUENCE</scope>
    <source>
        <strain evidence="2">CGMCC 1.15082</strain>
    </source>
</reference>
<dbReference type="Proteomes" id="UP000646478">
    <property type="component" value="Unassembled WGS sequence"/>
</dbReference>
<proteinExistence type="predicted"/>
<evidence type="ECO:0000313" key="3">
    <source>
        <dbReference type="Proteomes" id="UP000646478"/>
    </source>
</evidence>
<dbReference type="AlphaFoldDB" id="A0A916S5R2"/>